<sequence length="238" mass="26835">MAALYDGEQYLVEKYTIAVTPALQILEPQPRKQRPLRALIAGLSEMNRVSKAHQNYSNLPFVEVEVKKISSMIPSSVLLDESFTSTALENALNSSYFPILHLATNGEFSSQDTFILAWDKKITAKEFDELLGSREQEKFDPIELLVLSSCEGAQGNNQTPFGLAGLALRSRVRSIIGPLVFVDDQATAVVMVQFYQEFTQRNVTKAEALRRAQLSVLKDPNYDHPYYWAPFVIIGDWR</sequence>
<dbReference type="STRING" id="1458985.BJP34_17130"/>
<feature type="domain" description="CHAT" evidence="1">
    <location>
        <begin position="1"/>
        <end position="236"/>
    </location>
</feature>
<dbReference type="KEGG" id="mpro:BJP34_17130"/>
<dbReference type="InterPro" id="IPR024983">
    <property type="entry name" value="CHAT_dom"/>
</dbReference>
<accession>A0A1D8TTG2</accession>
<dbReference type="AlphaFoldDB" id="A0A1D8TTG2"/>
<evidence type="ECO:0000313" key="2">
    <source>
        <dbReference type="EMBL" id="AOX00941.1"/>
    </source>
</evidence>
<reference evidence="3" key="1">
    <citation type="submission" date="2016-10" db="EMBL/GenBank/DDBJ databases">
        <title>Comparative genomics uncovers the prolific and rare metabolic potential of the cyanobacterial genus Moorea.</title>
        <authorList>
            <person name="Leao T."/>
            <person name="Castelao G."/>
            <person name="Korobeynikov A."/>
            <person name="Monroe E.A."/>
            <person name="Podell S."/>
            <person name="Glukhov E."/>
            <person name="Allen E."/>
            <person name="Gerwick W.H."/>
            <person name="Gerwick L."/>
        </authorList>
    </citation>
    <scope>NUCLEOTIDE SEQUENCE [LARGE SCALE GENOMIC DNA]</scope>
    <source>
        <strain evidence="3">PAL-8-15-08-1</strain>
    </source>
</reference>
<name>A0A1D8TTG2_9CYAN</name>
<evidence type="ECO:0000313" key="3">
    <source>
        <dbReference type="Proteomes" id="UP000177870"/>
    </source>
</evidence>
<organism evidence="2 3">
    <name type="scientific">Moorena producens PAL-8-15-08-1</name>
    <dbReference type="NCBI Taxonomy" id="1458985"/>
    <lineage>
        <taxon>Bacteria</taxon>
        <taxon>Bacillati</taxon>
        <taxon>Cyanobacteriota</taxon>
        <taxon>Cyanophyceae</taxon>
        <taxon>Coleofasciculales</taxon>
        <taxon>Coleofasciculaceae</taxon>
        <taxon>Moorena</taxon>
    </lineage>
</organism>
<evidence type="ECO:0000259" key="1">
    <source>
        <dbReference type="Pfam" id="PF12770"/>
    </source>
</evidence>
<dbReference type="EMBL" id="CP017599">
    <property type="protein sequence ID" value="AOX00941.1"/>
    <property type="molecule type" value="Genomic_DNA"/>
</dbReference>
<dbReference type="RefSeq" id="WP_070393392.1">
    <property type="nucleotide sequence ID" value="NZ_CP017599.1"/>
</dbReference>
<protein>
    <recommendedName>
        <fullName evidence="1">CHAT domain-containing protein</fullName>
    </recommendedName>
</protein>
<dbReference type="Pfam" id="PF12770">
    <property type="entry name" value="CHAT"/>
    <property type="match status" value="1"/>
</dbReference>
<dbReference type="Proteomes" id="UP000177870">
    <property type="component" value="Chromosome"/>
</dbReference>
<proteinExistence type="predicted"/>
<gene>
    <name evidence="2" type="ORF">BJP34_17130</name>
</gene>